<evidence type="ECO:0000313" key="2">
    <source>
        <dbReference type="EMBL" id="OCL06262.1"/>
    </source>
</evidence>
<feature type="non-terminal residue" evidence="2">
    <location>
        <position position="57"/>
    </location>
</feature>
<reference evidence="2 3" key="1">
    <citation type="journal article" date="2016" name="Nat. Commun.">
        <title>Ectomycorrhizal ecology is imprinted in the genome of the dominant symbiotic fungus Cenococcum geophilum.</title>
        <authorList>
            <consortium name="DOE Joint Genome Institute"/>
            <person name="Peter M."/>
            <person name="Kohler A."/>
            <person name="Ohm R.A."/>
            <person name="Kuo A."/>
            <person name="Krutzmann J."/>
            <person name="Morin E."/>
            <person name="Arend M."/>
            <person name="Barry K.W."/>
            <person name="Binder M."/>
            <person name="Choi C."/>
            <person name="Clum A."/>
            <person name="Copeland A."/>
            <person name="Grisel N."/>
            <person name="Haridas S."/>
            <person name="Kipfer T."/>
            <person name="LaButti K."/>
            <person name="Lindquist E."/>
            <person name="Lipzen A."/>
            <person name="Maire R."/>
            <person name="Meier B."/>
            <person name="Mihaltcheva S."/>
            <person name="Molinier V."/>
            <person name="Murat C."/>
            <person name="Poggeler S."/>
            <person name="Quandt C.A."/>
            <person name="Sperisen C."/>
            <person name="Tritt A."/>
            <person name="Tisserant E."/>
            <person name="Crous P.W."/>
            <person name="Henrissat B."/>
            <person name="Nehls U."/>
            <person name="Egli S."/>
            <person name="Spatafora J.W."/>
            <person name="Grigoriev I.V."/>
            <person name="Martin F.M."/>
        </authorList>
    </citation>
    <scope>NUCLEOTIDE SEQUENCE [LARGE SCALE GENOMIC DNA]</scope>
    <source>
        <strain evidence="2 3">CBS 207.34</strain>
    </source>
</reference>
<dbReference type="AlphaFoldDB" id="A0A8E2EWK9"/>
<accession>A0A8E2EWK9</accession>
<keyword evidence="3" id="KW-1185">Reference proteome</keyword>
<feature type="non-terminal residue" evidence="2">
    <location>
        <position position="1"/>
    </location>
</feature>
<organism evidence="2 3">
    <name type="scientific">Glonium stellatum</name>
    <dbReference type="NCBI Taxonomy" id="574774"/>
    <lineage>
        <taxon>Eukaryota</taxon>
        <taxon>Fungi</taxon>
        <taxon>Dikarya</taxon>
        <taxon>Ascomycota</taxon>
        <taxon>Pezizomycotina</taxon>
        <taxon>Dothideomycetes</taxon>
        <taxon>Pleosporomycetidae</taxon>
        <taxon>Gloniales</taxon>
        <taxon>Gloniaceae</taxon>
        <taxon>Glonium</taxon>
    </lineage>
</organism>
<dbReference type="InterPro" id="IPR000182">
    <property type="entry name" value="GNAT_dom"/>
</dbReference>
<dbReference type="EMBL" id="KV750105">
    <property type="protein sequence ID" value="OCL06262.1"/>
    <property type="molecule type" value="Genomic_DNA"/>
</dbReference>
<dbReference type="GO" id="GO:0016747">
    <property type="term" value="F:acyltransferase activity, transferring groups other than amino-acyl groups"/>
    <property type="evidence" value="ECO:0007669"/>
    <property type="project" value="InterPro"/>
</dbReference>
<sequence>LASLTTDPDYQCKGIGRMMMQWGIEQADRNELSIYLEGTPAGKHLYDKLGFETVEEL</sequence>
<dbReference type="PROSITE" id="PS51186">
    <property type="entry name" value="GNAT"/>
    <property type="match status" value="1"/>
</dbReference>
<proteinExistence type="predicted"/>
<dbReference type="PANTHER" id="PTHR42791">
    <property type="entry name" value="GNAT FAMILY ACETYLTRANSFERASE"/>
    <property type="match status" value="1"/>
</dbReference>
<dbReference type="PANTHER" id="PTHR42791:SF2">
    <property type="entry name" value="N-ACETYLTRANSFERASE DOMAIN-CONTAINING PROTEIN"/>
    <property type="match status" value="1"/>
</dbReference>
<dbReference type="Pfam" id="PF13508">
    <property type="entry name" value="Acetyltransf_7"/>
    <property type="match status" value="1"/>
</dbReference>
<dbReference type="InterPro" id="IPR052523">
    <property type="entry name" value="Trichothecene_AcTrans"/>
</dbReference>
<evidence type="ECO:0000313" key="3">
    <source>
        <dbReference type="Proteomes" id="UP000250140"/>
    </source>
</evidence>
<dbReference type="SUPFAM" id="SSF55729">
    <property type="entry name" value="Acyl-CoA N-acyltransferases (Nat)"/>
    <property type="match status" value="1"/>
</dbReference>
<dbReference type="OrthoDB" id="2832510at2759"/>
<dbReference type="InterPro" id="IPR016181">
    <property type="entry name" value="Acyl_CoA_acyltransferase"/>
</dbReference>
<evidence type="ECO:0000259" key="1">
    <source>
        <dbReference type="PROSITE" id="PS51186"/>
    </source>
</evidence>
<gene>
    <name evidence="2" type="ORF">AOQ84DRAFT_277811</name>
</gene>
<dbReference type="Gene3D" id="3.40.630.30">
    <property type="match status" value="1"/>
</dbReference>
<feature type="domain" description="N-acetyltransferase" evidence="1">
    <location>
        <begin position="1"/>
        <end position="57"/>
    </location>
</feature>
<dbReference type="CDD" id="cd04301">
    <property type="entry name" value="NAT_SF"/>
    <property type="match status" value="1"/>
</dbReference>
<protein>
    <recommendedName>
        <fullName evidence="1">N-acetyltransferase domain-containing protein</fullName>
    </recommendedName>
</protein>
<name>A0A8E2EWK9_9PEZI</name>
<dbReference type="Proteomes" id="UP000250140">
    <property type="component" value="Unassembled WGS sequence"/>
</dbReference>